<evidence type="ECO:0000256" key="3">
    <source>
        <dbReference type="ARBA" id="ARBA00022651"/>
    </source>
</evidence>
<evidence type="ECO:0000256" key="6">
    <source>
        <dbReference type="ARBA" id="ARBA00023277"/>
    </source>
</evidence>
<dbReference type="EC" id="3.2.1.8" evidence="9"/>
<dbReference type="STRING" id="1618023.UH38_05405"/>
<proteinExistence type="inferred from homology"/>
<reference evidence="11 12" key="1">
    <citation type="submission" date="2015-02" db="EMBL/GenBank/DDBJ databases">
        <title>Draft genome of a novel marine cyanobacterium (Chroococcales) isolated from South Atlantic Ocean.</title>
        <authorList>
            <person name="Rigonato J."/>
            <person name="Alvarenga D.O."/>
            <person name="Branco L.H."/>
            <person name="Varani A.M."/>
            <person name="Brandini F.P."/>
            <person name="Fiore M.F."/>
        </authorList>
    </citation>
    <scope>NUCLEOTIDE SEQUENCE [LARGE SCALE GENOMIC DNA]</scope>
    <source>
        <strain evidence="11 12">CENA595</strain>
    </source>
</reference>
<evidence type="ECO:0000256" key="5">
    <source>
        <dbReference type="ARBA" id="ARBA00022801"/>
    </source>
</evidence>
<comment type="catalytic activity">
    <reaction evidence="1 9">
        <text>Endohydrolysis of (1-&gt;4)-beta-D-xylosidic linkages in xylans.</text>
        <dbReference type="EC" id="3.2.1.8"/>
    </reaction>
</comment>
<gene>
    <name evidence="11" type="ORF">UH38_05405</name>
</gene>
<evidence type="ECO:0000256" key="1">
    <source>
        <dbReference type="ARBA" id="ARBA00000681"/>
    </source>
</evidence>
<protein>
    <recommendedName>
        <fullName evidence="9">Beta-xylanase</fullName>
        <ecNumber evidence="9">3.2.1.8</ecNumber>
    </recommendedName>
</protein>
<keyword evidence="3" id="KW-0858">Xylan degradation</keyword>
<sequence>MASSNKGFSTGSQVMTKRKIKRRTFILGLGGFILASKIKNLYKPSQAANYANRDFAVVGNSPLRDRFATKGLLYGAAVSHRSLSSDLPFANRVAAECAILVPESELKWKALRPTPDRFSFAASDWLVNFARSQGLLMRGHTLVWHEALPKWFATKVDSRNAEQLLQQHIATVVGRYAGKIHSWDVVNEAVHPDDGRTDGLRQWPWLQFLGPDYIETAFRAAHEADPQAMLAYNDHHLEYDTKDQEARRTAVLKLLERLKSRGTPIHALGIQAHLRGDADRFNAKKLKTFMRDVASLGLKIMITEMDVTDQKLPKNIDTRDRIVAGSYEDYLNVALEEPAVIAVLTWGLSDRYTWLESQKPRKDRAPVRPLPLDAKLKRKLAWNAIARAADSALKQ</sequence>
<keyword evidence="6 9" id="KW-0119">Carbohydrate metabolism</keyword>
<dbReference type="OrthoDB" id="9809277at2"/>
<accession>A0A0D8ZZT1</accession>
<dbReference type="PANTHER" id="PTHR31490">
    <property type="entry name" value="GLYCOSYL HYDROLASE"/>
    <property type="match status" value="1"/>
</dbReference>
<keyword evidence="12" id="KW-1185">Reference proteome</keyword>
<dbReference type="GO" id="GO:0031176">
    <property type="term" value="F:endo-1,4-beta-xylanase activity"/>
    <property type="evidence" value="ECO:0007669"/>
    <property type="project" value="UniProtKB-EC"/>
</dbReference>
<dbReference type="SUPFAM" id="SSF51445">
    <property type="entry name" value="(Trans)glycosidases"/>
    <property type="match status" value="1"/>
</dbReference>
<dbReference type="InterPro" id="IPR001000">
    <property type="entry name" value="GH10_dom"/>
</dbReference>
<feature type="domain" description="GH10" evidence="10">
    <location>
        <begin position="57"/>
        <end position="388"/>
    </location>
</feature>
<dbReference type="PANTHER" id="PTHR31490:SF88">
    <property type="entry name" value="BETA-XYLANASE"/>
    <property type="match status" value="1"/>
</dbReference>
<evidence type="ECO:0000256" key="7">
    <source>
        <dbReference type="ARBA" id="ARBA00023295"/>
    </source>
</evidence>
<evidence type="ECO:0000259" key="10">
    <source>
        <dbReference type="PROSITE" id="PS51760"/>
    </source>
</evidence>
<dbReference type="PROSITE" id="PS51760">
    <property type="entry name" value="GH10_2"/>
    <property type="match status" value="1"/>
</dbReference>
<dbReference type="SMART" id="SM00633">
    <property type="entry name" value="Glyco_10"/>
    <property type="match status" value="1"/>
</dbReference>
<dbReference type="EMBL" id="JYON01000004">
    <property type="protein sequence ID" value="KJH72716.1"/>
    <property type="molecule type" value="Genomic_DNA"/>
</dbReference>
<dbReference type="PRINTS" id="PR00134">
    <property type="entry name" value="GLHYDRLASE10"/>
</dbReference>
<evidence type="ECO:0000313" key="11">
    <source>
        <dbReference type="EMBL" id="KJH72716.1"/>
    </source>
</evidence>
<evidence type="ECO:0000256" key="8">
    <source>
        <dbReference type="ARBA" id="ARBA00023326"/>
    </source>
</evidence>
<evidence type="ECO:0000256" key="4">
    <source>
        <dbReference type="ARBA" id="ARBA00022729"/>
    </source>
</evidence>
<dbReference type="AlphaFoldDB" id="A0A0D8ZZT1"/>
<dbReference type="InterPro" id="IPR017853">
    <property type="entry name" value="GH"/>
</dbReference>
<keyword evidence="5 9" id="KW-0378">Hydrolase</keyword>
<dbReference type="GO" id="GO:0045493">
    <property type="term" value="P:xylan catabolic process"/>
    <property type="evidence" value="ECO:0007669"/>
    <property type="project" value="UniProtKB-KW"/>
</dbReference>
<keyword evidence="8 9" id="KW-0624">Polysaccharide degradation</keyword>
<dbReference type="Pfam" id="PF00331">
    <property type="entry name" value="Glyco_hydro_10"/>
    <property type="match status" value="1"/>
</dbReference>
<comment type="caution">
    <text evidence="11">The sequence shown here is derived from an EMBL/GenBank/DDBJ whole genome shotgun (WGS) entry which is preliminary data.</text>
</comment>
<organism evidence="11 12">
    <name type="scientific">Aliterella atlantica CENA595</name>
    <dbReference type="NCBI Taxonomy" id="1618023"/>
    <lineage>
        <taxon>Bacteria</taxon>
        <taxon>Bacillati</taxon>
        <taxon>Cyanobacteriota</taxon>
        <taxon>Cyanophyceae</taxon>
        <taxon>Chroococcidiopsidales</taxon>
        <taxon>Aliterellaceae</taxon>
        <taxon>Aliterella</taxon>
    </lineage>
</organism>
<dbReference type="InterPro" id="IPR044846">
    <property type="entry name" value="GH10"/>
</dbReference>
<evidence type="ECO:0000256" key="9">
    <source>
        <dbReference type="RuleBase" id="RU361174"/>
    </source>
</evidence>
<evidence type="ECO:0000256" key="2">
    <source>
        <dbReference type="ARBA" id="ARBA00007495"/>
    </source>
</evidence>
<keyword evidence="4" id="KW-0732">Signal</keyword>
<comment type="similarity">
    <text evidence="2 9">Belongs to the glycosyl hydrolase 10 (cellulase F) family.</text>
</comment>
<dbReference type="PATRIC" id="fig|1618023.3.peg.2224"/>
<name>A0A0D8ZZT1_9CYAN</name>
<dbReference type="Gene3D" id="3.20.20.80">
    <property type="entry name" value="Glycosidases"/>
    <property type="match status" value="1"/>
</dbReference>
<dbReference type="Proteomes" id="UP000032452">
    <property type="component" value="Unassembled WGS sequence"/>
</dbReference>
<keyword evidence="7 9" id="KW-0326">Glycosidase</keyword>
<evidence type="ECO:0000313" key="12">
    <source>
        <dbReference type="Proteomes" id="UP000032452"/>
    </source>
</evidence>